<organism evidence="2 3">
    <name type="scientific">Amanita muscaria (strain Koide BX008)</name>
    <dbReference type="NCBI Taxonomy" id="946122"/>
    <lineage>
        <taxon>Eukaryota</taxon>
        <taxon>Fungi</taxon>
        <taxon>Dikarya</taxon>
        <taxon>Basidiomycota</taxon>
        <taxon>Agaricomycotina</taxon>
        <taxon>Agaricomycetes</taxon>
        <taxon>Agaricomycetidae</taxon>
        <taxon>Agaricales</taxon>
        <taxon>Pluteineae</taxon>
        <taxon>Amanitaceae</taxon>
        <taxon>Amanita</taxon>
    </lineage>
</organism>
<accession>A0A0C2W681</accession>
<reference evidence="2 3" key="1">
    <citation type="submission" date="2014-04" db="EMBL/GenBank/DDBJ databases">
        <title>Evolutionary Origins and Diversification of the Mycorrhizal Mutualists.</title>
        <authorList>
            <consortium name="DOE Joint Genome Institute"/>
            <consortium name="Mycorrhizal Genomics Consortium"/>
            <person name="Kohler A."/>
            <person name="Kuo A."/>
            <person name="Nagy L.G."/>
            <person name="Floudas D."/>
            <person name="Copeland A."/>
            <person name="Barry K.W."/>
            <person name="Cichocki N."/>
            <person name="Veneault-Fourrey C."/>
            <person name="LaButti K."/>
            <person name="Lindquist E.A."/>
            <person name="Lipzen A."/>
            <person name="Lundell T."/>
            <person name="Morin E."/>
            <person name="Murat C."/>
            <person name="Riley R."/>
            <person name="Ohm R."/>
            <person name="Sun H."/>
            <person name="Tunlid A."/>
            <person name="Henrissat B."/>
            <person name="Grigoriev I.V."/>
            <person name="Hibbett D.S."/>
            <person name="Martin F."/>
        </authorList>
    </citation>
    <scope>NUCLEOTIDE SEQUENCE [LARGE SCALE GENOMIC DNA]</scope>
    <source>
        <strain evidence="2 3">Koide BX008</strain>
    </source>
</reference>
<feature type="region of interest" description="Disordered" evidence="1">
    <location>
        <begin position="36"/>
        <end position="87"/>
    </location>
</feature>
<evidence type="ECO:0000256" key="1">
    <source>
        <dbReference type="SAM" id="MobiDB-lite"/>
    </source>
</evidence>
<protein>
    <submittedName>
        <fullName evidence="2">Uncharacterized protein</fullName>
    </submittedName>
</protein>
<gene>
    <name evidence="2" type="ORF">M378DRAFT_172537</name>
</gene>
<dbReference type="AlphaFoldDB" id="A0A0C2W681"/>
<dbReference type="HOGENOM" id="CLU_1854720_0_0_1"/>
<keyword evidence="3" id="KW-1185">Reference proteome</keyword>
<proteinExistence type="predicted"/>
<feature type="compositionally biased region" description="Polar residues" evidence="1">
    <location>
        <begin position="61"/>
        <end position="81"/>
    </location>
</feature>
<name>A0A0C2W681_AMAMK</name>
<sequence length="138" mass="15319">MIRFFQQLGCYIDIPLIPSNDILTAENWRVFEEGLDSNTNTHGSHSFRNDTKHSKLASKSVIPQDSSSDTVESQSPPSNSRAGVEQNIGATLQDALHFSAIENTHTASVDQQNVNSQGMEHIGQGFYRHGRDVDLTEF</sequence>
<evidence type="ECO:0000313" key="3">
    <source>
        <dbReference type="Proteomes" id="UP000054549"/>
    </source>
</evidence>
<dbReference type="EMBL" id="KN818410">
    <property type="protein sequence ID" value="KIL56647.1"/>
    <property type="molecule type" value="Genomic_DNA"/>
</dbReference>
<dbReference type="InParanoid" id="A0A0C2W681"/>
<dbReference type="Proteomes" id="UP000054549">
    <property type="component" value="Unassembled WGS sequence"/>
</dbReference>
<feature type="compositionally biased region" description="Polar residues" evidence="1">
    <location>
        <begin position="36"/>
        <end position="46"/>
    </location>
</feature>
<evidence type="ECO:0000313" key="2">
    <source>
        <dbReference type="EMBL" id="KIL56647.1"/>
    </source>
</evidence>